<dbReference type="AlphaFoldDB" id="A0A8H5AZF4"/>
<keyword evidence="7" id="KW-0503">Monooxygenase</keyword>
<keyword evidence="6" id="KW-0560">Oxidoreductase</keyword>
<accession>A0A8H5AZF4</accession>
<dbReference type="Gene3D" id="3.50.50.60">
    <property type="entry name" value="FAD/NAD(P)-binding domain"/>
    <property type="match status" value="1"/>
</dbReference>
<keyword evidence="4" id="KW-0274">FAD</keyword>
<comment type="caution">
    <text evidence="8">The sequence shown here is derived from an EMBL/GenBank/DDBJ whole genome shotgun (WGS) entry which is preliminary data.</text>
</comment>
<evidence type="ECO:0000313" key="8">
    <source>
        <dbReference type="EMBL" id="KAF5313802.1"/>
    </source>
</evidence>
<dbReference type="PANTHER" id="PTHR43098:SF3">
    <property type="entry name" value="L-ORNITHINE N(5)-MONOOXYGENASE-RELATED"/>
    <property type="match status" value="1"/>
</dbReference>
<dbReference type="Proteomes" id="UP000559256">
    <property type="component" value="Unassembled WGS sequence"/>
</dbReference>
<keyword evidence="3" id="KW-0285">Flavoprotein</keyword>
<dbReference type="InterPro" id="IPR036188">
    <property type="entry name" value="FAD/NAD-bd_sf"/>
</dbReference>
<evidence type="ECO:0000313" key="9">
    <source>
        <dbReference type="Proteomes" id="UP000559256"/>
    </source>
</evidence>
<dbReference type="OrthoDB" id="66881at2759"/>
<evidence type="ECO:0000256" key="3">
    <source>
        <dbReference type="ARBA" id="ARBA00022630"/>
    </source>
</evidence>
<sequence>MSWISWFLATGFDAITGGITAINVVGKDGVPIAAKWNNEGMHTYLGMTVANYPNLFFSYGPQGPTSFCNGPSCLARLTFAEMQCEWIINCVKHMQDKGYTRVEADREAEKHGEISFWTSTTTRHYSPSRKAGIMVPTSQHINEVVDKDYEGFHFSKKSA</sequence>
<keyword evidence="9" id="KW-1185">Reference proteome</keyword>
<keyword evidence="5" id="KW-0521">NADP</keyword>
<evidence type="ECO:0000256" key="6">
    <source>
        <dbReference type="ARBA" id="ARBA00023002"/>
    </source>
</evidence>
<evidence type="ECO:0000256" key="2">
    <source>
        <dbReference type="ARBA" id="ARBA00010139"/>
    </source>
</evidence>
<organism evidence="8 9">
    <name type="scientific">Tetrapyrgos nigripes</name>
    <dbReference type="NCBI Taxonomy" id="182062"/>
    <lineage>
        <taxon>Eukaryota</taxon>
        <taxon>Fungi</taxon>
        <taxon>Dikarya</taxon>
        <taxon>Basidiomycota</taxon>
        <taxon>Agaricomycotina</taxon>
        <taxon>Agaricomycetes</taxon>
        <taxon>Agaricomycetidae</taxon>
        <taxon>Agaricales</taxon>
        <taxon>Marasmiineae</taxon>
        <taxon>Marasmiaceae</taxon>
        <taxon>Tetrapyrgos</taxon>
    </lineage>
</organism>
<name>A0A8H5AZF4_9AGAR</name>
<dbReference type="GO" id="GO:0004497">
    <property type="term" value="F:monooxygenase activity"/>
    <property type="evidence" value="ECO:0007669"/>
    <property type="project" value="UniProtKB-KW"/>
</dbReference>
<proteinExistence type="inferred from homology"/>
<evidence type="ECO:0000256" key="4">
    <source>
        <dbReference type="ARBA" id="ARBA00022827"/>
    </source>
</evidence>
<gene>
    <name evidence="8" type="ORF">D9758_017916</name>
</gene>
<evidence type="ECO:0000256" key="7">
    <source>
        <dbReference type="ARBA" id="ARBA00023033"/>
    </source>
</evidence>
<evidence type="ECO:0000256" key="1">
    <source>
        <dbReference type="ARBA" id="ARBA00001974"/>
    </source>
</evidence>
<evidence type="ECO:0000256" key="5">
    <source>
        <dbReference type="ARBA" id="ARBA00022857"/>
    </source>
</evidence>
<comment type="similarity">
    <text evidence="2">Belongs to the FAD-binding monooxygenase family.</text>
</comment>
<protein>
    <submittedName>
        <fullName evidence="8">Uncharacterized protein</fullName>
    </submittedName>
</protein>
<dbReference type="PANTHER" id="PTHR43098">
    <property type="entry name" value="L-ORNITHINE N(5)-MONOOXYGENASE-RELATED"/>
    <property type="match status" value="1"/>
</dbReference>
<dbReference type="InterPro" id="IPR050775">
    <property type="entry name" value="FAD-binding_Monooxygenases"/>
</dbReference>
<dbReference type="EMBL" id="JAACJM010000520">
    <property type="protein sequence ID" value="KAF5313802.1"/>
    <property type="molecule type" value="Genomic_DNA"/>
</dbReference>
<reference evidence="8 9" key="1">
    <citation type="journal article" date="2020" name="ISME J.">
        <title>Uncovering the hidden diversity of litter-decomposition mechanisms in mushroom-forming fungi.</title>
        <authorList>
            <person name="Floudas D."/>
            <person name="Bentzer J."/>
            <person name="Ahren D."/>
            <person name="Johansson T."/>
            <person name="Persson P."/>
            <person name="Tunlid A."/>
        </authorList>
    </citation>
    <scope>NUCLEOTIDE SEQUENCE [LARGE SCALE GENOMIC DNA]</scope>
    <source>
        <strain evidence="8 9">CBS 291.85</strain>
    </source>
</reference>
<comment type="cofactor">
    <cofactor evidence="1">
        <name>FAD</name>
        <dbReference type="ChEBI" id="CHEBI:57692"/>
    </cofactor>
</comment>